<dbReference type="PANTHER" id="PTHR35851:SF1">
    <property type="entry name" value="CELL DIVISION PROTEIN FTSQ"/>
    <property type="match status" value="1"/>
</dbReference>
<evidence type="ECO:0000256" key="1">
    <source>
        <dbReference type="ARBA" id="ARBA00004370"/>
    </source>
</evidence>
<dbReference type="PROSITE" id="PS51779">
    <property type="entry name" value="POTRA"/>
    <property type="match status" value="1"/>
</dbReference>
<evidence type="ECO:0000256" key="8">
    <source>
        <dbReference type="ARBA" id="ARBA00023306"/>
    </source>
</evidence>
<comment type="caution">
    <text evidence="11">The sequence shown here is derived from an EMBL/GenBank/DDBJ whole genome shotgun (WGS) entry which is preliminary data.</text>
</comment>
<evidence type="ECO:0000256" key="7">
    <source>
        <dbReference type="ARBA" id="ARBA00023136"/>
    </source>
</evidence>
<dbReference type="RefSeq" id="WP_022946068.1">
    <property type="nucleotide sequence ID" value="NZ_CP023396.1"/>
</dbReference>
<evidence type="ECO:0000256" key="2">
    <source>
        <dbReference type="ARBA" id="ARBA00022475"/>
    </source>
</evidence>
<keyword evidence="12" id="KW-1185">Reference proteome</keyword>
<evidence type="ECO:0000256" key="3">
    <source>
        <dbReference type="ARBA" id="ARBA00022519"/>
    </source>
</evidence>
<evidence type="ECO:0000256" key="5">
    <source>
        <dbReference type="ARBA" id="ARBA00022692"/>
    </source>
</evidence>
<evidence type="ECO:0000256" key="9">
    <source>
        <dbReference type="HAMAP-Rule" id="MF_00911"/>
    </source>
</evidence>
<evidence type="ECO:0000313" key="11">
    <source>
        <dbReference type="EMBL" id="KJY98744.1"/>
    </source>
</evidence>
<dbReference type="InterPro" id="IPR013685">
    <property type="entry name" value="POTRA_FtsQ_type"/>
</dbReference>
<keyword evidence="3 9" id="KW-0997">Cell inner membrane</keyword>
<reference evidence="11 12" key="1">
    <citation type="journal article" date="2015" name="BMC Genomics">
        <title>Genome mining reveals unlocked bioactive potential of marine Gram-negative bacteria.</title>
        <authorList>
            <person name="Machado H."/>
            <person name="Sonnenschein E.C."/>
            <person name="Melchiorsen J."/>
            <person name="Gram L."/>
        </authorList>
    </citation>
    <scope>NUCLEOTIDE SEQUENCE [LARGE SCALE GENOMIC DNA]</scope>
    <source>
        <strain evidence="11 12">S3137</strain>
    </source>
</reference>
<keyword evidence="7 9" id="KW-0472">Membrane</keyword>
<keyword evidence="2 9" id="KW-1003">Cell membrane</keyword>
<dbReference type="Pfam" id="PF03799">
    <property type="entry name" value="FtsQ_DivIB_C"/>
    <property type="match status" value="1"/>
</dbReference>
<comment type="similarity">
    <text evidence="9">Belongs to the FtsQ/DivIB family. FtsQ subfamily.</text>
</comment>
<comment type="function">
    <text evidence="9">Essential cell division protein. May link together the upstream cell division proteins, which are predominantly cytoplasmic, with the downstream cell division proteins, which are predominantly periplasmic. May control correct divisome assembly.</text>
</comment>
<keyword evidence="5 9" id="KW-0812">Transmembrane</keyword>
<dbReference type="PANTHER" id="PTHR35851">
    <property type="entry name" value="CELL DIVISION PROTEIN FTSQ"/>
    <property type="match status" value="1"/>
</dbReference>
<protein>
    <recommendedName>
        <fullName evidence="9">Cell division protein FtsQ</fullName>
    </recommendedName>
</protein>
<dbReference type="InterPro" id="IPR045335">
    <property type="entry name" value="FtsQ_C_sf"/>
</dbReference>
<evidence type="ECO:0000259" key="10">
    <source>
        <dbReference type="PROSITE" id="PS51779"/>
    </source>
</evidence>
<dbReference type="AlphaFoldDB" id="A0A0F4PUD9"/>
<evidence type="ECO:0000256" key="6">
    <source>
        <dbReference type="ARBA" id="ARBA00022989"/>
    </source>
</evidence>
<dbReference type="InterPro" id="IPR026579">
    <property type="entry name" value="FtsQ"/>
</dbReference>
<feature type="domain" description="POTRA" evidence="10">
    <location>
        <begin position="50"/>
        <end position="119"/>
    </location>
</feature>
<dbReference type="OrthoDB" id="9790370at2"/>
<dbReference type="PATRIC" id="fig|151081.8.peg.3388"/>
<sequence>MSELREKLTNLKERTNWSLLFGVSFFLLVLFVVIKLTFNFSDWLVQDKDARLKQLQVLGEPHYTEERDIITAIKQADLDSFFELDVKHVQQLVTELPWVASASVRKQWPDTLQVYVVEHHPVAYWNDDMLLNTKGQVFSAPTNKVNTQLPSLFGPEGSEGEAWQTFVRFKELFAVNGLNLTSLALSERFAWQLWLDNGIRLNLGREEKAKRVQRFIDVYPHLKKRQDVRVDVVDLRYDTGLAVQFKPLDVTEEEQKSKA</sequence>
<dbReference type="GO" id="GO:0005886">
    <property type="term" value="C:plasma membrane"/>
    <property type="evidence" value="ECO:0007669"/>
    <property type="project" value="UniProtKB-SubCell"/>
</dbReference>
<dbReference type="HAMAP" id="MF_00911">
    <property type="entry name" value="FtsQ_subfam"/>
    <property type="match status" value="1"/>
</dbReference>
<name>A0A0F4PUD9_9GAMM</name>
<evidence type="ECO:0000313" key="12">
    <source>
        <dbReference type="Proteomes" id="UP000033664"/>
    </source>
</evidence>
<dbReference type="GO" id="GO:0043093">
    <property type="term" value="P:FtsZ-dependent cytokinesis"/>
    <property type="evidence" value="ECO:0007669"/>
    <property type="project" value="UniProtKB-UniRule"/>
</dbReference>
<dbReference type="InterPro" id="IPR034746">
    <property type="entry name" value="POTRA"/>
</dbReference>
<comment type="subcellular location">
    <subcellularLocation>
        <location evidence="9">Cell inner membrane</location>
        <topology evidence="9">Single-pass type II membrane protein</topology>
    </subcellularLocation>
    <subcellularLocation>
        <location evidence="1">Membrane</location>
    </subcellularLocation>
    <text evidence="9">Localizes to the division septum.</text>
</comment>
<feature type="transmembrane region" description="Helical" evidence="9">
    <location>
        <begin position="17"/>
        <end position="38"/>
    </location>
</feature>
<keyword evidence="6 9" id="KW-1133">Transmembrane helix</keyword>
<gene>
    <name evidence="9" type="primary">ftsQ</name>
    <name evidence="11" type="ORF">TW72_13590</name>
</gene>
<dbReference type="Proteomes" id="UP000033664">
    <property type="component" value="Unassembled WGS sequence"/>
</dbReference>
<dbReference type="Pfam" id="PF08478">
    <property type="entry name" value="POTRA_1"/>
    <property type="match status" value="1"/>
</dbReference>
<keyword evidence="8 9" id="KW-0131">Cell cycle</keyword>
<dbReference type="GO" id="GO:0032153">
    <property type="term" value="C:cell division site"/>
    <property type="evidence" value="ECO:0007669"/>
    <property type="project" value="UniProtKB-UniRule"/>
</dbReference>
<dbReference type="Gene3D" id="3.10.20.310">
    <property type="entry name" value="membrane protein fhac"/>
    <property type="match status" value="1"/>
</dbReference>
<organism evidence="11 12">
    <name type="scientific">Pseudoalteromonas ruthenica</name>
    <dbReference type="NCBI Taxonomy" id="151081"/>
    <lineage>
        <taxon>Bacteria</taxon>
        <taxon>Pseudomonadati</taxon>
        <taxon>Pseudomonadota</taxon>
        <taxon>Gammaproteobacteria</taxon>
        <taxon>Alteromonadales</taxon>
        <taxon>Pseudoalteromonadaceae</taxon>
        <taxon>Pseudoalteromonas</taxon>
    </lineage>
</organism>
<accession>A0A0F4PUD9</accession>
<dbReference type="EMBL" id="JXXZ01000010">
    <property type="protein sequence ID" value="KJY98744.1"/>
    <property type="molecule type" value="Genomic_DNA"/>
</dbReference>
<comment type="subunit">
    <text evidence="9">Part of a complex composed of FtsB, FtsL and FtsQ.</text>
</comment>
<dbReference type="GeneID" id="58229527"/>
<evidence type="ECO:0000256" key="4">
    <source>
        <dbReference type="ARBA" id="ARBA00022618"/>
    </source>
</evidence>
<dbReference type="GO" id="GO:0090529">
    <property type="term" value="P:cell septum assembly"/>
    <property type="evidence" value="ECO:0007669"/>
    <property type="project" value="InterPro"/>
</dbReference>
<keyword evidence="4 9" id="KW-0132">Cell division</keyword>
<dbReference type="eggNOG" id="COG1589">
    <property type="taxonomic scope" value="Bacteria"/>
</dbReference>
<proteinExistence type="inferred from homology"/>
<dbReference type="InterPro" id="IPR005548">
    <property type="entry name" value="Cell_div_FtsQ/DivIB_C"/>
</dbReference>
<dbReference type="Gene3D" id="3.40.50.11690">
    <property type="entry name" value="Cell division protein FtsQ/DivIB"/>
    <property type="match status" value="1"/>
</dbReference>